<dbReference type="InterPro" id="IPR023210">
    <property type="entry name" value="NADP_OxRdtase_dom"/>
</dbReference>
<gene>
    <name evidence="3" type="ORF">KFE25_014396</name>
</gene>
<keyword evidence="1" id="KW-0732">Signal</keyword>
<dbReference type="Gene3D" id="3.20.20.100">
    <property type="entry name" value="NADP-dependent oxidoreductase domain"/>
    <property type="match status" value="1"/>
</dbReference>
<dbReference type="Pfam" id="PF00248">
    <property type="entry name" value="Aldo_ket_red"/>
    <property type="match status" value="1"/>
</dbReference>
<evidence type="ECO:0000313" key="4">
    <source>
        <dbReference type="Proteomes" id="UP000751190"/>
    </source>
</evidence>
<feature type="domain" description="NADP-dependent oxidoreductase" evidence="2">
    <location>
        <begin position="62"/>
        <end position="358"/>
    </location>
</feature>
<dbReference type="InterPro" id="IPR036812">
    <property type="entry name" value="NAD(P)_OxRdtase_dom_sf"/>
</dbReference>
<dbReference type="PANTHER" id="PTHR43147">
    <property type="entry name" value="PROTEIN TAS"/>
    <property type="match status" value="1"/>
</dbReference>
<dbReference type="SUPFAM" id="SSF51430">
    <property type="entry name" value="NAD(P)-linked oxidoreductase"/>
    <property type="match status" value="1"/>
</dbReference>
<protein>
    <recommendedName>
        <fullName evidence="2">NADP-dependent oxidoreductase domain-containing protein</fullName>
    </recommendedName>
</protein>
<name>A0A8J6C9W2_DIALT</name>
<accession>A0A8J6C9W2</accession>
<feature type="chain" id="PRO_5035299302" description="NADP-dependent oxidoreductase domain-containing protein" evidence="1">
    <location>
        <begin position="17"/>
        <end position="378"/>
    </location>
</feature>
<dbReference type="AlphaFoldDB" id="A0A8J6C9W2"/>
<dbReference type="CDD" id="cd19101">
    <property type="entry name" value="AKR_unchar"/>
    <property type="match status" value="1"/>
</dbReference>
<keyword evidence="4" id="KW-1185">Reference proteome</keyword>
<evidence type="ECO:0000313" key="3">
    <source>
        <dbReference type="EMBL" id="KAG8459833.1"/>
    </source>
</evidence>
<reference evidence="3" key="1">
    <citation type="submission" date="2021-05" db="EMBL/GenBank/DDBJ databases">
        <title>The genome of the haptophyte Pavlova lutheri (Diacronema luteri, Pavlovales) - a model for lipid biosynthesis in eukaryotic algae.</title>
        <authorList>
            <person name="Hulatt C.J."/>
            <person name="Posewitz M.C."/>
        </authorList>
    </citation>
    <scope>NUCLEOTIDE SEQUENCE</scope>
    <source>
        <strain evidence="3">NIVA-4/92</strain>
    </source>
</reference>
<feature type="signal peptide" evidence="1">
    <location>
        <begin position="1"/>
        <end position="16"/>
    </location>
</feature>
<dbReference type="OrthoDB" id="48988at2759"/>
<proteinExistence type="predicted"/>
<evidence type="ECO:0000259" key="2">
    <source>
        <dbReference type="Pfam" id="PF00248"/>
    </source>
</evidence>
<comment type="caution">
    <text evidence="3">The sequence shown here is derived from an EMBL/GenBank/DDBJ whole genome shotgun (WGS) entry which is preliminary data.</text>
</comment>
<dbReference type="OMA" id="TWDLADH"/>
<dbReference type="PANTHER" id="PTHR43147:SF2">
    <property type="entry name" value="NADP-DEPENDENT OXIDOREDUCTASE DOMAIN-CONTAINING PROTEIN"/>
    <property type="match status" value="1"/>
</dbReference>
<sequence>MRALLHVLALTTVTRRSAVLRAAAGAAPLFYRAAPVPAAPPAAAPAAVRVPTFALGSLTASRLIQGHWQLAGGHGRYTVEGALVNMRAHYDAGLTTLDTADIYGPSELIVGEFVKREPRAVPCTKFCCFRGLQSIDKAEVRARVVAQCERLNVPSLPLVQFFWADYGVQRYVQVAQMLGALKDEGLIQNIGLTNFDLPRVRQIVEAGVPIVSQQVQLSALDSRPLQSGMAEYCAQQRISLLAFGTVGAGLLSDRFVGAPPPGAEAVRAGGSSLSMYSATASRFGPWSLVQELLHTMADVARAHPGASVANVAQRYALQCSPAVGALIVGVRNSEHVAENARTFSFALSDGEMDAIRAVVAKRQGPRGDVWDLERGVPV</sequence>
<dbReference type="EMBL" id="JAGTXO010000037">
    <property type="protein sequence ID" value="KAG8459833.1"/>
    <property type="molecule type" value="Genomic_DNA"/>
</dbReference>
<dbReference type="Proteomes" id="UP000751190">
    <property type="component" value="Unassembled WGS sequence"/>
</dbReference>
<organism evidence="3 4">
    <name type="scientific">Diacronema lutheri</name>
    <name type="common">Unicellular marine alga</name>
    <name type="synonym">Monochrysis lutheri</name>
    <dbReference type="NCBI Taxonomy" id="2081491"/>
    <lineage>
        <taxon>Eukaryota</taxon>
        <taxon>Haptista</taxon>
        <taxon>Haptophyta</taxon>
        <taxon>Pavlovophyceae</taxon>
        <taxon>Pavlovales</taxon>
        <taxon>Pavlovaceae</taxon>
        <taxon>Diacronema</taxon>
    </lineage>
</organism>
<evidence type="ECO:0000256" key="1">
    <source>
        <dbReference type="SAM" id="SignalP"/>
    </source>
</evidence>